<organism evidence="1 2">
    <name type="scientific">Mesonia oceanica</name>
    <dbReference type="NCBI Taxonomy" id="2687242"/>
    <lineage>
        <taxon>Bacteria</taxon>
        <taxon>Pseudomonadati</taxon>
        <taxon>Bacteroidota</taxon>
        <taxon>Flavobacteriia</taxon>
        <taxon>Flavobacteriales</taxon>
        <taxon>Flavobacteriaceae</taxon>
        <taxon>Mesonia</taxon>
    </lineage>
</organism>
<dbReference type="EC" id="1.11.1.15" evidence="1"/>
<evidence type="ECO:0000313" key="2">
    <source>
        <dbReference type="Proteomes" id="UP000356253"/>
    </source>
</evidence>
<keyword evidence="1" id="KW-0560">Oxidoreductase</keyword>
<gene>
    <name evidence="1" type="ORF">FVB9532_02644</name>
</gene>
<proteinExistence type="predicted"/>
<keyword evidence="1" id="KW-0575">Peroxidase</keyword>
<accession>A0AC61YA20</accession>
<dbReference type="EMBL" id="CABVMM010000010">
    <property type="protein sequence ID" value="VVV01354.1"/>
    <property type="molecule type" value="Genomic_DNA"/>
</dbReference>
<comment type="caution">
    <text evidence="1">The sequence shown here is derived from an EMBL/GenBank/DDBJ whole genome shotgun (WGS) entry which is preliminary data.</text>
</comment>
<sequence length="212" mass="23932">MSELRLGDTAPNFDAETTKGKLNFYDYLGDSWGVLFSHPSDYTPVCTTELGTVANYQSEFDKRNTKVIALSVDDLESHKGWVKDIEETQNVKLNYPIIADEDKNVSSLYGMIHPNEDNKATVRSVFIISPDKKVKLTITYPPSTGRNFEEILRVIDSLQLTAYKKVATPANWKKGEDVVISPSVSNEEAEKLFPKGFKEVKPYLRMTSQPED</sequence>
<name>A0AC61YA20_9FLAO</name>
<reference evidence="1" key="1">
    <citation type="submission" date="2019-09" db="EMBL/GenBank/DDBJ databases">
        <authorList>
            <person name="Rodrigo-Torres L."/>
            <person name="Arahal R. D."/>
            <person name="Lucena T."/>
        </authorList>
    </citation>
    <scope>NUCLEOTIDE SEQUENCE</scope>
    <source>
        <strain evidence="1">ISS653</strain>
    </source>
</reference>
<evidence type="ECO:0000313" key="1">
    <source>
        <dbReference type="EMBL" id="VVV01354.1"/>
    </source>
</evidence>
<dbReference type="Proteomes" id="UP000356253">
    <property type="component" value="Unassembled WGS sequence"/>
</dbReference>
<keyword evidence="2" id="KW-1185">Reference proteome</keyword>
<protein>
    <submittedName>
        <fullName evidence="1">Alkyl hydroperoxide reductase subunit C</fullName>
        <ecNumber evidence="1">1.11.1.15</ecNumber>
    </submittedName>
</protein>